<feature type="transmembrane region" description="Helical" evidence="1">
    <location>
        <begin position="308"/>
        <end position="327"/>
    </location>
</feature>
<reference evidence="4" key="1">
    <citation type="submission" date="2017-03" db="EMBL/GenBank/DDBJ databases">
        <authorList>
            <person name="Monnet C."/>
        </authorList>
    </citation>
    <scope>NUCLEOTIDE SEQUENCE [LARGE SCALE GENOMIC DNA]</scope>
    <source>
        <strain evidence="4">ATCC 49514</strain>
    </source>
</reference>
<dbReference type="PANTHER" id="PTHR23028">
    <property type="entry name" value="ACETYLTRANSFERASE"/>
    <property type="match status" value="1"/>
</dbReference>
<keyword evidence="1" id="KW-0472">Membrane</keyword>
<dbReference type="Proteomes" id="UP000234382">
    <property type="component" value="Unassembled WGS sequence"/>
</dbReference>
<dbReference type="Pfam" id="PF01757">
    <property type="entry name" value="Acyl_transf_3"/>
    <property type="match status" value="1"/>
</dbReference>
<gene>
    <name evidence="3" type="ORF">BI49514_03110</name>
</gene>
<feature type="transmembrane region" description="Helical" evidence="1">
    <location>
        <begin position="339"/>
        <end position="360"/>
    </location>
</feature>
<feature type="transmembrane region" description="Helical" evidence="1">
    <location>
        <begin position="275"/>
        <end position="296"/>
    </location>
</feature>
<feature type="transmembrane region" description="Helical" evidence="1">
    <location>
        <begin position="150"/>
        <end position="169"/>
    </location>
</feature>
<feature type="domain" description="Acyltransferase 3" evidence="2">
    <location>
        <begin position="22"/>
        <end position="356"/>
    </location>
</feature>
<keyword evidence="3" id="KW-0012">Acyltransferase</keyword>
<dbReference type="PANTHER" id="PTHR23028:SF53">
    <property type="entry name" value="ACYL_TRANSF_3 DOMAIN-CONTAINING PROTEIN"/>
    <property type="match status" value="1"/>
</dbReference>
<proteinExistence type="predicted"/>
<keyword evidence="1" id="KW-1133">Transmembrane helix</keyword>
<keyword evidence="3" id="KW-0808">Transferase</keyword>
<keyword evidence="4" id="KW-1185">Reference proteome</keyword>
<keyword evidence="3" id="KW-0378">Hydrolase</keyword>
<dbReference type="InterPro" id="IPR002656">
    <property type="entry name" value="Acyl_transf_3_dom"/>
</dbReference>
<accession>A0A2H1KK37</accession>
<feature type="transmembrane region" description="Helical" evidence="1">
    <location>
        <begin position="26"/>
        <end position="47"/>
    </location>
</feature>
<protein>
    <submittedName>
        <fullName evidence="3">Peptidoglycan/LPS O-acetylase OafA/YrhL, contains acyltransferase and SGNH-hydrolase domains</fullName>
    </submittedName>
</protein>
<organism evidence="3 4">
    <name type="scientific">Brevibacterium iodinum ATCC 49514</name>
    <dbReference type="NCBI Taxonomy" id="1255616"/>
    <lineage>
        <taxon>Bacteria</taxon>
        <taxon>Bacillati</taxon>
        <taxon>Actinomycetota</taxon>
        <taxon>Actinomycetes</taxon>
        <taxon>Micrococcales</taxon>
        <taxon>Brevibacteriaceae</taxon>
        <taxon>Brevibacterium</taxon>
    </lineage>
</organism>
<dbReference type="GO" id="GO:0016787">
    <property type="term" value="F:hydrolase activity"/>
    <property type="evidence" value="ECO:0007669"/>
    <property type="project" value="UniProtKB-KW"/>
</dbReference>
<dbReference type="InterPro" id="IPR050879">
    <property type="entry name" value="Acyltransferase_3"/>
</dbReference>
<keyword evidence="1" id="KW-0812">Transmembrane</keyword>
<evidence type="ECO:0000256" key="1">
    <source>
        <dbReference type="SAM" id="Phobius"/>
    </source>
</evidence>
<dbReference type="AlphaFoldDB" id="A0A2H1KK37"/>
<dbReference type="EMBL" id="FXYX01000037">
    <property type="protein sequence ID" value="SMX99908.1"/>
    <property type="molecule type" value="Genomic_DNA"/>
</dbReference>
<sequence>MHTEQTTNPPDTSAAPRNRLEALTGLRFYAAFGVILFHLSIFDFFALDGPAVRLGQTAFLNAGWLGVSFFFVLSGFVLTWSARPRDKAGRFFARRLAKIYPNHLFMFITVALISGGLGQTPLWQGFANLFLLQSWIPQNTAFFGVNGPSWSISAELFFYAMFPLLYLVIKRLRDRTVLTLFGVLVVLAAMLPFVSSSLPVGTRFDPEFTEPPLGGGESELQVWSIYIFPVTRLVEFTVGMLTAIIVKKQLFPRVPATLAFVLAGVVYAASLWAPLLWQLGAQFVLPNAVLIAAVARSTRQPRFLTGKLAVHLGELSFALYLVHYFILELLSNAHESLGWPAWAMSALFLVLSLAAARLLWQFVEVPANRFLRKRIDRRPANPADREVATSSARANTCHAS</sequence>
<dbReference type="GO" id="GO:0009103">
    <property type="term" value="P:lipopolysaccharide biosynthetic process"/>
    <property type="evidence" value="ECO:0007669"/>
    <property type="project" value="TreeGrafter"/>
</dbReference>
<dbReference type="GO" id="GO:0016747">
    <property type="term" value="F:acyltransferase activity, transferring groups other than amino-acyl groups"/>
    <property type="evidence" value="ECO:0007669"/>
    <property type="project" value="InterPro"/>
</dbReference>
<evidence type="ECO:0000313" key="3">
    <source>
        <dbReference type="EMBL" id="SMX99908.1"/>
    </source>
</evidence>
<feature type="transmembrane region" description="Helical" evidence="1">
    <location>
        <begin position="220"/>
        <end position="243"/>
    </location>
</feature>
<dbReference type="GO" id="GO:0016020">
    <property type="term" value="C:membrane"/>
    <property type="evidence" value="ECO:0007669"/>
    <property type="project" value="TreeGrafter"/>
</dbReference>
<feature type="transmembrane region" description="Helical" evidence="1">
    <location>
        <begin position="176"/>
        <end position="200"/>
    </location>
</feature>
<evidence type="ECO:0000313" key="4">
    <source>
        <dbReference type="Proteomes" id="UP000234382"/>
    </source>
</evidence>
<feature type="transmembrane region" description="Helical" evidence="1">
    <location>
        <begin position="103"/>
        <end position="123"/>
    </location>
</feature>
<feature type="transmembrane region" description="Helical" evidence="1">
    <location>
        <begin position="250"/>
        <end position="269"/>
    </location>
</feature>
<name>A0A2H1KK37_9MICO</name>
<feature type="transmembrane region" description="Helical" evidence="1">
    <location>
        <begin position="59"/>
        <end position="82"/>
    </location>
</feature>
<dbReference type="RefSeq" id="WP_101547368.1">
    <property type="nucleotide sequence ID" value="NZ_FXYX01000037.1"/>
</dbReference>
<evidence type="ECO:0000259" key="2">
    <source>
        <dbReference type="Pfam" id="PF01757"/>
    </source>
</evidence>